<keyword evidence="4" id="KW-1185">Reference proteome</keyword>
<proteinExistence type="predicted"/>
<dbReference type="EMBL" id="JBBKAM010000002">
    <property type="protein sequence ID" value="MEJ8643713.1"/>
    <property type="molecule type" value="Genomic_DNA"/>
</dbReference>
<reference evidence="2 4" key="1">
    <citation type="submission" date="2024-03" db="EMBL/GenBank/DDBJ databases">
        <title>Novel Streptomyces species of biotechnological and ecological value are a feature of Machair soil.</title>
        <authorList>
            <person name="Prole J.R."/>
            <person name="Goodfellow M."/>
            <person name="Allenby N."/>
            <person name="Ward A.C."/>
        </authorList>
    </citation>
    <scope>NUCLEOTIDE SEQUENCE [LARGE SCALE GENOMIC DNA]</scope>
    <source>
        <strain evidence="2 4">MS1.HAVA.3</strain>
    </source>
</reference>
<evidence type="ECO:0000313" key="2">
    <source>
        <dbReference type="EMBL" id="MEJ8643713.1"/>
    </source>
</evidence>
<dbReference type="InterPro" id="IPR025164">
    <property type="entry name" value="Toastrack_DUF4097"/>
</dbReference>
<gene>
    <name evidence="2" type="ORF">WKI68_24745</name>
    <name evidence="3" type="ORF">WKI68_26385</name>
</gene>
<dbReference type="Proteomes" id="UP001382904">
    <property type="component" value="Unassembled WGS sequence"/>
</dbReference>
<evidence type="ECO:0000313" key="3">
    <source>
        <dbReference type="EMBL" id="MEJ8643947.1"/>
    </source>
</evidence>
<protein>
    <submittedName>
        <fullName evidence="2">DUF4097 family beta strand repeat-containing protein</fullName>
    </submittedName>
</protein>
<feature type="domain" description="DUF4097" evidence="1">
    <location>
        <begin position="75"/>
        <end position="197"/>
    </location>
</feature>
<evidence type="ECO:0000313" key="4">
    <source>
        <dbReference type="Proteomes" id="UP001382904"/>
    </source>
</evidence>
<dbReference type="Pfam" id="PF13349">
    <property type="entry name" value="DUF4097"/>
    <property type="match status" value="1"/>
</dbReference>
<comment type="caution">
    <text evidence="2">The sequence shown here is derived from an EMBL/GenBank/DDBJ whole genome shotgun (WGS) entry which is preliminary data.</text>
</comment>
<sequence length="223" mass="22904">MQKFDTPAPIATVLDIPAGRIRFIAADRTDTTVEVLPANASNGRDVKAAEQITVAFGEGVLRIEAAPAKNRILGNSGSVEVTVQLPAGSRVEAKTALAELRGVGRLGDVTFEGAQGTVKLDETASARLTLHAGDISVGRLAGPADISTQKGDLHITEALHGTVTLRTEAGNVTIGAARGVCATLDAGTSYGRIHNTLTNTDGPTAGLTIHATTAYGDITARSL</sequence>
<organism evidence="2 4">
    <name type="scientific">Streptomyces caledonius</name>
    <dbReference type="NCBI Taxonomy" id="3134107"/>
    <lineage>
        <taxon>Bacteria</taxon>
        <taxon>Bacillati</taxon>
        <taxon>Actinomycetota</taxon>
        <taxon>Actinomycetes</taxon>
        <taxon>Kitasatosporales</taxon>
        <taxon>Streptomycetaceae</taxon>
        <taxon>Streptomyces</taxon>
    </lineage>
</organism>
<dbReference type="EMBL" id="JBBKAM010000002">
    <property type="protein sequence ID" value="MEJ8643947.1"/>
    <property type="molecule type" value="Genomic_DNA"/>
</dbReference>
<accession>A0ABU8U763</accession>
<evidence type="ECO:0000259" key="1">
    <source>
        <dbReference type="Pfam" id="PF13349"/>
    </source>
</evidence>
<name>A0ABU8U763_9ACTN</name>